<keyword evidence="4" id="KW-1185">Reference proteome</keyword>
<comment type="caution">
    <text evidence="3">The sequence shown here is derived from an EMBL/GenBank/DDBJ whole genome shotgun (WGS) entry which is preliminary data.</text>
</comment>
<dbReference type="Gene3D" id="3.40.50.300">
    <property type="entry name" value="P-loop containing nucleotide triphosphate hydrolases"/>
    <property type="match status" value="1"/>
</dbReference>
<dbReference type="SUPFAM" id="SSF52540">
    <property type="entry name" value="P-loop containing nucleoside triphosphate hydrolases"/>
    <property type="match status" value="1"/>
</dbReference>
<organism evidence="3 4">
    <name type="scientific">Paenibacillus marchantiophytorum</name>
    <dbReference type="NCBI Taxonomy" id="1619310"/>
    <lineage>
        <taxon>Bacteria</taxon>
        <taxon>Bacillati</taxon>
        <taxon>Bacillota</taxon>
        <taxon>Bacilli</taxon>
        <taxon>Bacillales</taxon>
        <taxon>Paenibacillaceae</taxon>
        <taxon>Paenibacillus</taxon>
    </lineage>
</organism>
<dbReference type="InterPro" id="IPR027417">
    <property type="entry name" value="P-loop_NTPase"/>
</dbReference>
<dbReference type="RefSeq" id="WP_268240105.1">
    <property type="nucleotide sequence ID" value="NZ_BMHE01000003.1"/>
</dbReference>
<dbReference type="EMBL" id="BMHE01000003">
    <property type="protein sequence ID" value="GGI44819.1"/>
    <property type="molecule type" value="Genomic_DNA"/>
</dbReference>
<evidence type="ECO:0000313" key="4">
    <source>
        <dbReference type="Proteomes" id="UP000615455"/>
    </source>
</evidence>
<proteinExistence type="predicted"/>
<evidence type="ECO:0000256" key="1">
    <source>
        <dbReference type="ARBA" id="ARBA00022448"/>
    </source>
</evidence>
<reference evidence="4" key="1">
    <citation type="journal article" date="2019" name="Int. J. Syst. Evol. Microbiol.">
        <title>The Global Catalogue of Microorganisms (GCM) 10K type strain sequencing project: providing services to taxonomists for standard genome sequencing and annotation.</title>
        <authorList>
            <consortium name="The Broad Institute Genomics Platform"/>
            <consortium name="The Broad Institute Genome Sequencing Center for Infectious Disease"/>
            <person name="Wu L."/>
            <person name="Ma J."/>
        </authorList>
    </citation>
    <scope>NUCLEOTIDE SEQUENCE [LARGE SCALE GENOMIC DNA]</scope>
    <source>
        <strain evidence="4">CGMCC 1.15043</strain>
    </source>
</reference>
<accession>A0ABQ2BPX0</accession>
<name>A0ABQ2BPX0_9BACL</name>
<keyword evidence="1" id="KW-0813">Transport</keyword>
<evidence type="ECO:0000313" key="3">
    <source>
        <dbReference type="EMBL" id="GGI44819.1"/>
    </source>
</evidence>
<dbReference type="Proteomes" id="UP000615455">
    <property type="component" value="Unassembled WGS sequence"/>
</dbReference>
<dbReference type="InterPro" id="IPR050093">
    <property type="entry name" value="ABC_SmlMolc_Importer"/>
</dbReference>
<dbReference type="InterPro" id="IPR003439">
    <property type="entry name" value="ABC_transporter-like_ATP-bd"/>
</dbReference>
<evidence type="ECO:0000259" key="2">
    <source>
        <dbReference type="Pfam" id="PF00005"/>
    </source>
</evidence>
<protein>
    <recommendedName>
        <fullName evidence="2">ABC transporter domain-containing protein</fullName>
    </recommendedName>
</protein>
<dbReference type="PANTHER" id="PTHR42781">
    <property type="entry name" value="SPERMIDINE/PUTRESCINE IMPORT ATP-BINDING PROTEIN POTA"/>
    <property type="match status" value="1"/>
</dbReference>
<dbReference type="PANTHER" id="PTHR42781:SF4">
    <property type="entry name" value="SPERMIDINE_PUTRESCINE IMPORT ATP-BINDING PROTEIN POTA"/>
    <property type="match status" value="1"/>
</dbReference>
<feature type="domain" description="ABC transporter" evidence="2">
    <location>
        <begin position="19"/>
        <end position="69"/>
    </location>
</feature>
<sequence length="82" mass="8987">MSGIKLTKVNKYFDNNHILKDLDLYIEDGDFMTLLGPSGCGKTTTLRVITGLENPEEGILTINGKEMVNGAKNYTRLLPNAG</sequence>
<dbReference type="Pfam" id="PF00005">
    <property type="entry name" value="ABC_tran"/>
    <property type="match status" value="1"/>
</dbReference>
<gene>
    <name evidence="3" type="ORF">GCM10008018_09000</name>
</gene>